<dbReference type="InterPro" id="IPR025498">
    <property type="entry name" value="DUF4389"/>
</dbReference>
<sequence length="89" mass="10587">TGPSLLQMSEEKKHINQETARQEKRDRHLTDKMTERTEVWIRIVVAIVSGIVLDVWWCFIFILIIINWFYTLFAGKRIKELAELSEILK</sequence>
<protein>
    <submittedName>
        <fullName evidence="3">Uncharacterized protein</fullName>
    </submittedName>
</protein>
<name>X1KIA8_9ZZZZ</name>
<accession>X1KIA8</accession>
<keyword evidence="2" id="KW-0472">Membrane</keyword>
<keyword evidence="2" id="KW-0812">Transmembrane</keyword>
<proteinExistence type="predicted"/>
<keyword evidence="2" id="KW-1133">Transmembrane helix</keyword>
<gene>
    <name evidence="3" type="ORF">S06H3_14939</name>
</gene>
<dbReference type="AlphaFoldDB" id="X1KIA8"/>
<feature type="transmembrane region" description="Helical" evidence="2">
    <location>
        <begin position="39"/>
        <end position="70"/>
    </location>
</feature>
<evidence type="ECO:0000256" key="1">
    <source>
        <dbReference type="SAM" id="MobiDB-lite"/>
    </source>
</evidence>
<dbReference type="Pfam" id="PF14333">
    <property type="entry name" value="DUF4389"/>
    <property type="match status" value="1"/>
</dbReference>
<reference evidence="3" key="1">
    <citation type="journal article" date="2014" name="Front. Microbiol.">
        <title>High frequency of phylogenetically diverse reductive dehalogenase-homologous genes in deep subseafloor sedimentary metagenomes.</title>
        <authorList>
            <person name="Kawai M."/>
            <person name="Futagami T."/>
            <person name="Toyoda A."/>
            <person name="Takaki Y."/>
            <person name="Nishi S."/>
            <person name="Hori S."/>
            <person name="Arai W."/>
            <person name="Tsubouchi T."/>
            <person name="Morono Y."/>
            <person name="Uchiyama I."/>
            <person name="Ito T."/>
            <person name="Fujiyama A."/>
            <person name="Inagaki F."/>
            <person name="Takami H."/>
        </authorList>
    </citation>
    <scope>NUCLEOTIDE SEQUENCE</scope>
    <source>
        <strain evidence="3">Expedition CK06-06</strain>
    </source>
</reference>
<feature type="region of interest" description="Disordered" evidence="1">
    <location>
        <begin position="1"/>
        <end position="28"/>
    </location>
</feature>
<dbReference type="EMBL" id="BARV01007326">
    <property type="protein sequence ID" value="GAI06423.1"/>
    <property type="molecule type" value="Genomic_DNA"/>
</dbReference>
<organism evidence="3">
    <name type="scientific">marine sediment metagenome</name>
    <dbReference type="NCBI Taxonomy" id="412755"/>
    <lineage>
        <taxon>unclassified sequences</taxon>
        <taxon>metagenomes</taxon>
        <taxon>ecological metagenomes</taxon>
    </lineage>
</organism>
<feature type="non-terminal residue" evidence="3">
    <location>
        <position position="1"/>
    </location>
</feature>
<evidence type="ECO:0000256" key="2">
    <source>
        <dbReference type="SAM" id="Phobius"/>
    </source>
</evidence>
<evidence type="ECO:0000313" key="3">
    <source>
        <dbReference type="EMBL" id="GAI06423.1"/>
    </source>
</evidence>
<feature type="compositionally biased region" description="Basic and acidic residues" evidence="1">
    <location>
        <begin position="9"/>
        <end position="28"/>
    </location>
</feature>
<comment type="caution">
    <text evidence="3">The sequence shown here is derived from an EMBL/GenBank/DDBJ whole genome shotgun (WGS) entry which is preliminary data.</text>
</comment>